<gene>
    <name evidence="2" type="ORF">D9757_003575</name>
</gene>
<accession>A0A8H5HVD4</accession>
<sequence length="513" mass="56630">MSISIAIVPLQKSLHMFGDPDRSSAYSLSGHVAIKLSSQFLSRKFSKVLLQSLELVLEGQSEVSTPDIGYSAIRLCSSTTELVTSGPILLSGDGDECLSEPCQWNVTYNINVPGWLPETTSFGHEGTGVSYRLFATAKYVDIEKYSRDTSSTTPWLLSRGHHSALLWFTQRRAEARPTVTYLLKHITAQEPKSDIPSDVMSKIQILASVAKYTDIEDGKVSLTLRLRTNNLAAEECQRLQLLGFRVDVQQSDKCRLEPSPQYEMRYPLPGKEFQPPHLPLRYTKRSGFMMSEYPNGGHNASCSRSFSLLHPSEAGQYNLQNDNYIFANDAKPTSQPAWYTLQTNIPIVNCAAPTSMYEWAGPPVLRPSTTGPLITVRHEILISLPLAYDVPGSDQKAQESLVFTVPIRFGSEAPQSKRCSSSFSSRPSTPVEMGNDSDLSFESTNSPILPPYSQFYHPNGDRKIDPTPLPLYTPPGVPAVEHLDVPIQGRARPRAGTVVAFSSRKERSAAAAA</sequence>
<reference evidence="2 3" key="1">
    <citation type="journal article" date="2020" name="ISME J.">
        <title>Uncovering the hidden diversity of litter-decomposition mechanisms in mushroom-forming fungi.</title>
        <authorList>
            <person name="Floudas D."/>
            <person name="Bentzer J."/>
            <person name="Ahren D."/>
            <person name="Johansson T."/>
            <person name="Persson P."/>
            <person name="Tunlid A."/>
        </authorList>
    </citation>
    <scope>NUCLEOTIDE SEQUENCE [LARGE SCALE GENOMIC DNA]</scope>
    <source>
        <strain evidence="2 3">CBS 406.79</strain>
    </source>
</reference>
<feature type="compositionally biased region" description="Low complexity" evidence="1">
    <location>
        <begin position="416"/>
        <end position="428"/>
    </location>
</feature>
<dbReference type="EMBL" id="JAACJN010000019">
    <property type="protein sequence ID" value="KAF5389880.1"/>
    <property type="molecule type" value="Genomic_DNA"/>
</dbReference>
<feature type="region of interest" description="Disordered" evidence="1">
    <location>
        <begin position="413"/>
        <end position="440"/>
    </location>
</feature>
<name>A0A8H5HVD4_9AGAR</name>
<comment type="caution">
    <text evidence="2">The sequence shown here is derived from an EMBL/GenBank/DDBJ whole genome shotgun (WGS) entry which is preliminary data.</text>
</comment>
<evidence type="ECO:0000313" key="2">
    <source>
        <dbReference type="EMBL" id="KAF5389880.1"/>
    </source>
</evidence>
<dbReference type="AlphaFoldDB" id="A0A8H5HVD4"/>
<protein>
    <submittedName>
        <fullName evidence="2">Uncharacterized protein</fullName>
    </submittedName>
</protein>
<keyword evidence="3" id="KW-1185">Reference proteome</keyword>
<proteinExistence type="predicted"/>
<evidence type="ECO:0000256" key="1">
    <source>
        <dbReference type="SAM" id="MobiDB-lite"/>
    </source>
</evidence>
<dbReference type="OrthoDB" id="1638493at2759"/>
<dbReference type="Proteomes" id="UP000518752">
    <property type="component" value="Unassembled WGS sequence"/>
</dbReference>
<organism evidence="2 3">
    <name type="scientific">Collybiopsis confluens</name>
    <dbReference type="NCBI Taxonomy" id="2823264"/>
    <lineage>
        <taxon>Eukaryota</taxon>
        <taxon>Fungi</taxon>
        <taxon>Dikarya</taxon>
        <taxon>Basidiomycota</taxon>
        <taxon>Agaricomycotina</taxon>
        <taxon>Agaricomycetes</taxon>
        <taxon>Agaricomycetidae</taxon>
        <taxon>Agaricales</taxon>
        <taxon>Marasmiineae</taxon>
        <taxon>Omphalotaceae</taxon>
        <taxon>Collybiopsis</taxon>
    </lineage>
</organism>
<evidence type="ECO:0000313" key="3">
    <source>
        <dbReference type="Proteomes" id="UP000518752"/>
    </source>
</evidence>